<evidence type="ECO:0000313" key="3">
    <source>
        <dbReference type="Proteomes" id="UP000730618"/>
    </source>
</evidence>
<sequence>MNRSQVSCSGGSRSRRSNIAAVGKTVGTYRSGLTNKQGAWLMPGSLNCRGMYYFCASAIALLISSSVSLNIVLTSACVNTIFLNWERTIE</sequence>
<keyword evidence="1" id="KW-0812">Transmembrane</keyword>
<feature type="transmembrane region" description="Helical" evidence="1">
    <location>
        <begin position="51"/>
        <end position="73"/>
    </location>
</feature>
<dbReference type="EMBL" id="CAJVCE010000002">
    <property type="protein sequence ID" value="CAG7625236.1"/>
    <property type="molecule type" value="Genomic_DNA"/>
</dbReference>
<protein>
    <submittedName>
        <fullName evidence="2">Uncharacterized protein</fullName>
    </submittedName>
</protein>
<reference evidence="2 3" key="1">
    <citation type="submission" date="2021-06" db="EMBL/GenBank/DDBJ databases">
        <authorList>
            <person name="Criscuolo A."/>
        </authorList>
    </citation>
    <scope>NUCLEOTIDE SEQUENCE [LARGE SCALE GENOMIC DNA]</scope>
    <source>
        <strain evidence="3">CIP 111802</strain>
    </source>
</reference>
<keyword evidence="3" id="KW-1185">Reference proteome</keyword>
<proteinExistence type="predicted"/>
<evidence type="ECO:0000256" key="1">
    <source>
        <dbReference type="SAM" id="Phobius"/>
    </source>
</evidence>
<keyword evidence="1" id="KW-1133">Transmembrane helix</keyword>
<organism evidence="2 3">
    <name type="scientific">Paenibacillus allorhizosphaerae</name>
    <dbReference type="NCBI Taxonomy" id="2849866"/>
    <lineage>
        <taxon>Bacteria</taxon>
        <taxon>Bacillati</taxon>
        <taxon>Bacillota</taxon>
        <taxon>Bacilli</taxon>
        <taxon>Bacillales</taxon>
        <taxon>Paenibacillaceae</taxon>
        <taxon>Paenibacillus</taxon>
    </lineage>
</organism>
<evidence type="ECO:0000313" key="2">
    <source>
        <dbReference type="EMBL" id="CAG7625236.1"/>
    </source>
</evidence>
<dbReference type="Proteomes" id="UP000730618">
    <property type="component" value="Unassembled WGS sequence"/>
</dbReference>
<gene>
    <name evidence="2" type="ORF">PAECIP111802_01148</name>
</gene>
<keyword evidence="1" id="KW-0472">Membrane</keyword>
<accession>A0ABM8VCV3</accession>
<comment type="caution">
    <text evidence="2">The sequence shown here is derived from an EMBL/GenBank/DDBJ whole genome shotgun (WGS) entry which is preliminary data.</text>
</comment>
<name>A0ABM8VCV3_9BACL</name>